<name>A0A537LL17_9BACT</name>
<evidence type="ECO:0000313" key="4">
    <source>
        <dbReference type="EMBL" id="TMJ08709.1"/>
    </source>
</evidence>
<dbReference type="InterPro" id="IPR025540">
    <property type="entry name" value="FlK"/>
</dbReference>
<dbReference type="Proteomes" id="UP000320048">
    <property type="component" value="Unassembled WGS sequence"/>
</dbReference>
<dbReference type="SUPFAM" id="SSF54637">
    <property type="entry name" value="Thioesterase/thiol ester dehydrase-isomerase"/>
    <property type="match status" value="1"/>
</dbReference>
<sequence>MVAQFDELGLVHPVYATWTLVKHMEEASRKVLLPFLEDDEDAVGHAVNVVHLAPTPVGMRVRVRAVLERVDGRRIHCRLEASNERERIGEGTTIQIVVSRARLREQFLALGAL</sequence>
<dbReference type="EMBL" id="VBAM01000382">
    <property type="protein sequence ID" value="TMJ08709.1"/>
    <property type="molecule type" value="Genomic_DNA"/>
</dbReference>
<dbReference type="InterPro" id="IPR054485">
    <property type="entry name" value="FlK-like_dom"/>
</dbReference>
<dbReference type="PIRSF" id="PIRSF014972">
    <property type="entry name" value="FlK"/>
    <property type="match status" value="1"/>
</dbReference>
<dbReference type="Proteomes" id="UP000320393">
    <property type="component" value="Unassembled WGS sequence"/>
</dbReference>
<comment type="caution">
    <text evidence="4">The sequence shown here is derived from an EMBL/GenBank/DDBJ whole genome shotgun (WGS) entry which is preliminary data.</text>
</comment>
<reference evidence="5 6" key="1">
    <citation type="journal article" date="2019" name="Nat. Microbiol.">
        <title>Mediterranean grassland soil C-N compound turnover is dependent on rainfall and depth, and is mediated by genomically divergent microorganisms.</title>
        <authorList>
            <person name="Diamond S."/>
            <person name="Andeer P.F."/>
            <person name="Li Z."/>
            <person name="Crits-Christoph A."/>
            <person name="Burstein D."/>
            <person name="Anantharaman K."/>
            <person name="Lane K.R."/>
            <person name="Thomas B.C."/>
            <person name="Pan C."/>
            <person name="Northen T.R."/>
            <person name="Banfield J.F."/>
        </authorList>
    </citation>
    <scope>NUCLEOTIDE SEQUENCE [LARGE SCALE GENOMIC DNA]</scope>
    <source>
        <strain evidence="4">NP_5</strain>
        <strain evidence="3">NP_7</strain>
    </source>
</reference>
<dbReference type="InterPro" id="IPR029069">
    <property type="entry name" value="HotDog_dom_sf"/>
</dbReference>
<evidence type="ECO:0000313" key="6">
    <source>
        <dbReference type="Proteomes" id="UP000320393"/>
    </source>
</evidence>
<accession>A0A537LL17</accession>
<dbReference type="PANTHER" id="PTHR36934">
    <property type="entry name" value="BLR0278 PROTEIN"/>
    <property type="match status" value="1"/>
</dbReference>
<organism evidence="4 6">
    <name type="scientific">Candidatus Segetimicrobium genomatis</name>
    <dbReference type="NCBI Taxonomy" id="2569760"/>
    <lineage>
        <taxon>Bacteria</taxon>
        <taxon>Bacillati</taxon>
        <taxon>Candidatus Sysuimicrobiota</taxon>
        <taxon>Candidatus Sysuimicrobiia</taxon>
        <taxon>Candidatus Sysuimicrobiales</taxon>
        <taxon>Candidatus Segetimicrobiaceae</taxon>
        <taxon>Candidatus Segetimicrobium</taxon>
    </lineage>
</organism>
<evidence type="ECO:0000313" key="5">
    <source>
        <dbReference type="Proteomes" id="UP000320048"/>
    </source>
</evidence>
<evidence type="ECO:0000259" key="2">
    <source>
        <dbReference type="Pfam" id="PF22636"/>
    </source>
</evidence>
<dbReference type="AlphaFoldDB" id="A0A537LL17"/>
<feature type="active site" evidence="1">
    <location>
        <position position="17"/>
    </location>
</feature>
<gene>
    <name evidence="4" type="ORF">E6H02_09645</name>
    <name evidence="3" type="ORF">E6H04_05915</name>
</gene>
<feature type="active site" evidence="1">
    <location>
        <position position="51"/>
    </location>
</feature>
<dbReference type="Gene3D" id="3.10.129.10">
    <property type="entry name" value="Hotdog Thioesterase"/>
    <property type="match status" value="1"/>
</dbReference>
<protein>
    <recommendedName>
        <fullName evidence="2">Fluoroacetyl-CoA-specific thioesterase-like domain-containing protein</fullName>
    </recommendedName>
</protein>
<dbReference type="Pfam" id="PF22636">
    <property type="entry name" value="FlK"/>
    <property type="match status" value="1"/>
</dbReference>
<feature type="active site" evidence="1">
    <location>
        <position position="25"/>
    </location>
</feature>
<proteinExistence type="predicted"/>
<dbReference type="PANTHER" id="PTHR36934:SF1">
    <property type="entry name" value="THIOESTERASE DOMAIN-CONTAINING PROTEIN"/>
    <property type="match status" value="1"/>
</dbReference>
<evidence type="ECO:0000313" key="3">
    <source>
        <dbReference type="EMBL" id="TMI81811.1"/>
    </source>
</evidence>
<feature type="domain" description="Fluoroacetyl-CoA-specific thioesterase-like" evidence="2">
    <location>
        <begin position="1"/>
        <end position="100"/>
    </location>
</feature>
<evidence type="ECO:0000256" key="1">
    <source>
        <dbReference type="PIRSR" id="PIRSR014972-1"/>
    </source>
</evidence>
<dbReference type="EMBL" id="VBAO01000154">
    <property type="protein sequence ID" value="TMI81811.1"/>
    <property type="molecule type" value="Genomic_DNA"/>
</dbReference>